<evidence type="ECO:0000256" key="3">
    <source>
        <dbReference type="ARBA" id="ARBA00022448"/>
    </source>
</evidence>
<protein>
    <submittedName>
        <fullName evidence="17">TonB-dependent siderophore receptor</fullName>
    </submittedName>
</protein>
<dbReference type="Gene3D" id="2.170.130.10">
    <property type="entry name" value="TonB-dependent receptor, plug domain"/>
    <property type="match status" value="1"/>
</dbReference>
<evidence type="ECO:0000256" key="4">
    <source>
        <dbReference type="ARBA" id="ARBA00022452"/>
    </source>
</evidence>
<keyword evidence="7" id="KW-0732">Signal</keyword>
<keyword evidence="18" id="KW-1185">Reference proteome</keyword>
<dbReference type="Pfam" id="PF07715">
    <property type="entry name" value="Plug"/>
    <property type="match status" value="1"/>
</dbReference>
<comment type="subcellular location">
    <subcellularLocation>
        <location evidence="1 14">Cell outer membrane</location>
        <topology evidence="1 14">Multi-pass membrane protein</topology>
    </subcellularLocation>
</comment>
<comment type="similarity">
    <text evidence="2 14 15">Belongs to the TonB-dependent receptor family.</text>
</comment>
<dbReference type="SMART" id="SM00965">
    <property type="entry name" value="STN"/>
    <property type="match status" value="1"/>
</dbReference>
<dbReference type="NCBIfam" id="TIGR01783">
    <property type="entry name" value="TonB-siderophor"/>
    <property type="match status" value="1"/>
</dbReference>
<evidence type="ECO:0000256" key="14">
    <source>
        <dbReference type="PROSITE-ProRule" id="PRU01360"/>
    </source>
</evidence>
<keyword evidence="12 17" id="KW-0675">Receptor</keyword>
<dbReference type="PANTHER" id="PTHR32552">
    <property type="entry name" value="FERRICHROME IRON RECEPTOR-RELATED"/>
    <property type="match status" value="1"/>
</dbReference>
<dbReference type="RefSeq" id="WP_316016485.1">
    <property type="nucleotide sequence ID" value="NZ_JAWDID010000002.1"/>
</dbReference>
<evidence type="ECO:0000256" key="7">
    <source>
        <dbReference type="ARBA" id="ARBA00022729"/>
    </source>
</evidence>
<dbReference type="InterPro" id="IPR037066">
    <property type="entry name" value="Plug_dom_sf"/>
</dbReference>
<dbReference type="InterPro" id="IPR010105">
    <property type="entry name" value="TonB_sidphr_rcpt"/>
</dbReference>
<dbReference type="SUPFAM" id="SSF56935">
    <property type="entry name" value="Porins"/>
    <property type="match status" value="1"/>
</dbReference>
<organism evidence="17 18">
    <name type="scientific">Bosea rubneri</name>
    <dbReference type="NCBI Taxonomy" id="3075434"/>
    <lineage>
        <taxon>Bacteria</taxon>
        <taxon>Pseudomonadati</taxon>
        <taxon>Pseudomonadota</taxon>
        <taxon>Alphaproteobacteria</taxon>
        <taxon>Hyphomicrobiales</taxon>
        <taxon>Boseaceae</taxon>
        <taxon>Bosea</taxon>
    </lineage>
</organism>
<keyword evidence="3 14" id="KW-0813">Transport</keyword>
<keyword evidence="9" id="KW-0406">Ion transport</keyword>
<dbReference type="EMBL" id="JAWDID010000002">
    <property type="protein sequence ID" value="MDU0338537.1"/>
    <property type="molecule type" value="Genomic_DNA"/>
</dbReference>
<name>A0ABU3S1E8_9HYPH</name>
<dbReference type="InterPro" id="IPR036942">
    <property type="entry name" value="Beta-barrel_TonB_sf"/>
</dbReference>
<dbReference type="Gene3D" id="3.55.50.30">
    <property type="match status" value="1"/>
</dbReference>
<dbReference type="PROSITE" id="PS52016">
    <property type="entry name" value="TONB_DEPENDENT_REC_3"/>
    <property type="match status" value="1"/>
</dbReference>
<evidence type="ECO:0000256" key="8">
    <source>
        <dbReference type="ARBA" id="ARBA00023004"/>
    </source>
</evidence>
<evidence type="ECO:0000256" key="6">
    <source>
        <dbReference type="ARBA" id="ARBA00022692"/>
    </source>
</evidence>
<evidence type="ECO:0000256" key="1">
    <source>
        <dbReference type="ARBA" id="ARBA00004571"/>
    </source>
</evidence>
<sequence length="810" mass="87997">MTDRDAGGNVSRQARGRLLRSLTLGTALGLGLLPVGLATLPAQAQSTRAQDFNIASQPLNRALRALADQSGVQLAYRTAIASGTVAPAVRGSMTTEQALARLLAGSGLSYSFTNANTVTILGGSAARGGGVAVEGAMALDTIEVQGEDPRGPVDGIIAHRTATGTKTDAPILEVPQSISVVGRTQMERQGATSVTEVLRYVPGVVIETYGPDPKGYDWVLMRGFNAQSSSDFRDGLRQSSISYSFFRTDPYALERVEVLRGPSSSLYGQSDAGGLINKVSKRPRDKAHYQVELQGGSYDRLQGAFDIGGPVDAAGTLLYRVIGIARDSNTQFKYPNGTERADDRLLLAPSFTWRPSADTKLTVYAEVLQDRSGGSALYSRAPGGRWLPVGDPNFDKFKQDQQVVGYEFEHRFNETWTLRQNARYGHTETFLNATQGYWAPAAGAIARRNRTFDESMSAFVSDTQLEAKFGTGPVSHTALFGFDNNFVDADVRGWQTPWGSTLLNPNRPVYGIAMPDPRLVGAPFQIYNQKLAQFGIYAQDQIKWDRWILTLGGRYDRIDVKTDDSLTRRSYERVDGQFSGRVGLTYLTSFGLAPYVSYAEAFVPTLGLDARGQTMEPSQSRQVEVGLKFEPAGWNALFTAALFDLTKTNATVYTTNGAEPLGRTNSKGVELEAKVSLAEGLDFTGSYTFADVEVEVGATAAQRGKRPMLVPAHTASGWLNYTFQQGVLKGLGLGAGVRYVGQSYGDALNTVKIDPWTVVDAGASYKWRNATFAVNATNLFDKKYFATCESATACYEGQRRTVIGRVRFDF</sequence>
<evidence type="ECO:0000256" key="10">
    <source>
        <dbReference type="ARBA" id="ARBA00023077"/>
    </source>
</evidence>
<proteinExistence type="inferred from homology"/>
<keyword evidence="11 14" id="KW-0472">Membrane</keyword>
<keyword evidence="8" id="KW-0408">Iron</keyword>
<evidence type="ECO:0000256" key="2">
    <source>
        <dbReference type="ARBA" id="ARBA00009810"/>
    </source>
</evidence>
<dbReference type="InterPro" id="IPR012910">
    <property type="entry name" value="Plug_dom"/>
</dbReference>
<dbReference type="Proteomes" id="UP001254257">
    <property type="component" value="Unassembled WGS sequence"/>
</dbReference>
<dbReference type="Pfam" id="PF00593">
    <property type="entry name" value="TonB_dep_Rec_b-barrel"/>
    <property type="match status" value="1"/>
</dbReference>
<evidence type="ECO:0000259" key="16">
    <source>
        <dbReference type="SMART" id="SM00965"/>
    </source>
</evidence>
<gene>
    <name evidence="17" type="ORF">RKE40_01515</name>
</gene>
<dbReference type="PANTHER" id="PTHR32552:SF68">
    <property type="entry name" value="FERRICHROME OUTER MEMBRANE TRANSPORTER_PHAGE RECEPTOR"/>
    <property type="match status" value="1"/>
</dbReference>
<dbReference type="CDD" id="cd01347">
    <property type="entry name" value="ligand_gated_channel"/>
    <property type="match status" value="1"/>
</dbReference>
<dbReference type="InterPro" id="IPR000531">
    <property type="entry name" value="Beta-barrel_TonB"/>
</dbReference>
<accession>A0ABU3S1E8</accession>
<dbReference type="InterPro" id="IPR011662">
    <property type="entry name" value="Secretin/TonB_short_N"/>
</dbReference>
<evidence type="ECO:0000256" key="5">
    <source>
        <dbReference type="ARBA" id="ARBA00022496"/>
    </source>
</evidence>
<dbReference type="InterPro" id="IPR039426">
    <property type="entry name" value="TonB-dep_rcpt-like"/>
</dbReference>
<reference evidence="17 18" key="1">
    <citation type="submission" date="2023-09" db="EMBL/GenBank/DDBJ databases">
        <title>Whole genome shotgun sequencing (WGS) of Bosea sp. ZW T0_25, isolated from stored onions (Allium cepa).</title>
        <authorList>
            <person name="Stoll D.A."/>
            <person name="Huch M."/>
        </authorList>
    </citation>
    <scope>NUCLEOTIDE SEQUENCE [LARGE SCALE GENOMIC DNA]</scope>
    <source>
        <strain evidence="17 18">ZW T0_25</strain>
    </source>
</reference>
<dbReference type="Gene3D" id="2.40.170.20">
    <property type="entry name" value="TonB-dependent receptor, beta-barrel domain"/>
    <property type="match status" value="1"/>
</dbReference>
<evidence type="ECO:0000256" key="15">
    <source>
        <dbReference type="RuleBase" id="RU003357"/>
    </source>
</evidence>
<comment type="caution">
    <text evidence="17">The sequence shown here is derived from an EMBL/GenBank/DDBJ whole genome shotgun (WGS) entry which is preliminary data.</text>
</comment>
<evidence type="ECO:0000313" key="17">
    <source>
        <dbReference type="EMBL" id="MDU0338537.1"/>
    </source>
</evidence>
<feature type="domain" description="Secretin/TonB short N-terminal" evidence="16">
    <location>
        <begin position="72"/>
        <end position="123"/>
    </location>
</feature>
<keyword evidence="5" id="KW-0410">Iron transport</keyword>
<keyword evidence="13 14" id="KW-0998">Cell outer membrane</keyword>
<dbReference type="Pfam" id="PF07660">
    <property type="entry name" value="STN"/>
    <property type="match status" value="1"/>
</dbReference>
<keyword evidence="10 15" id="KW-0798">TonB box</keyword>
<evidence type="ECO:0000256" key="13">
    <source>
        <dbReference type="ARBA" id="ARBA00023237"/>
    </source>
</evidence>
<evidence type="ECO:0000256" key="9">
    <source>
        <dbReference type="ARBA" id="ARBA00023065"/>
    </source>
</evidence>
<evidence type="ECO:0000313" key="18">
    <source>
        <dbReference type="Proteomes" id="UP001254257"/>
    </source>
</evidence>
<keyword evidence="6 14" id="KW-0812">Transmembrane</keyword>
<evidence type="ECO:0000256" key="12">
    <source>
        <dbReference type="ARBA" id="ARBA00023170"/>
    </source>
</evidence>
<evidence type="ECO:0000256" key="11">
    <source>
        <dbReference type="ARBA" id="ARBA00023136"/>
    </source>
</evidence>
<keyword evidence="4 14" id="KW-1134">Transmembrane beta strand</keyword>